<sequence length="48" mass="5726">MKKSIHGNSKKCPEKKVKLRNSKQQARRIQNREEPGWKANHLMIERNV</sequence>
<dbReference type="AlphaFoldDB" id="A0AAV5IF88"/>
<feature type="region of interest" description="Disordered" evidence="1">
    <location>
        <begin position="1"/>
        <end position="34"/>
    </location>
</feature>
<gene>
    <name evidence="2" type="ORF">SLEP1_g13258</name>
</gene>
<accession>A0AAV5IF88</accession>
<reference evidence="2 3" key="1">
    <citation type="journal article" date="2021" name="Commun. Biol.">
        <title>The genome of Shorea leprosula (Dipterocarpaceae) highlights the ecological relevance of drought in aseasonal tropical rainforests.</title>
        <authorList>
            <person name="Ng K.K.S."/>
            <person name="Kobayashi M.J."/>
            <person name="Fawcett J.A."/>
            <person name="Hatakeyama M."/>
            <person name="Paape T."/>
            <person name="Ng C.H."/>
            <person name="Ang C.C."/>
            <person name="Tnah L.H."/>
            <person name="Lee C.T."/>
            <person name="Nishiyama T."/>
            <person name="Sese J."/>
            <person name="O'Brien M.J."/>
            <person name="Copetti D."/>
            <person name="Mohd Noor M.I."/>
            <person name="Ong R.C."/>
            <person name="Putra M."/>
            <person name="Sireger I.Z."/>
            <person name="Indrioko S."/>
            <person name="Kosugi Y."/>
            <person name="Izuno A."/>
            <person name="Isagi Y."/>
            <person name="Lee S.L."/>
            <person name="Shimizu K.K."/>
        </authorList>
    </citation>
    <scope>NUCLEOTIDE SEQUENCE [LARGE SCALE GENOMIC DNA]</scope>
    <source>
        <strain evidence="2">214</strain>
    </source>
</reference>
<proteinExistence type="predicted"/>
<protein>
    <submittedName>
        <fullName evidence="2">Uncharacterized protein</fullName>
    </submittedName>
</protein>
<comment type="caution">
    <text evidence="2">The sequence shown here is derived from an EMBL/GenBank/DDBJ whole genome shotgun (WGS) entry which is preliminary data.</text>
</comment>
<dbReference type="EMBL" id="BPVZ01000015">
    <property type="protein sequence ID" value="GKV00591.1"/>
    <property type="molecule type" value="Genomic_DNA"/>
</dbReference>
<organism evidence="2 3">
    <name type="scientific">Rubroshorea leprosula</name>
    <dbReference type="NCBI Taxonomy" id="152421"/>
    <lineage>
        <taxon>Eukaryota</taxon>
        <taxon>Viridiplantae</taxon>
        <taxon>Streptophyta</taxon>
        <taxon>Embryophyta</taxon>
        <taxon>Tracheophyta</taxon>
        <taxon>Spermatophyta</taxon>
        <taxon>Magnoliopsida</taxon>
        <taxon>eudicotyledons</taxon>
        <taxon>Gunneridae</taxon>
        <taxon>Pentapetalae</taxon>
        <taxon>rosids</taxon>
        <taxon>malvids</taxon>
        <taxon>Malvales</taxon>
        <taxon>Dipterocarpaceae</taxon>
        <taxon>Rubroshorea</taxon>
    </lineage>
</organism>
<dbReference type="Proteomes" id="UP001054252">
    <property type="component" value="Unassembled WGS sequence"/>
</dbReference>
<evidence type="ECO:0000256" key="1">
    <source>
        <dbReference type="SAM" id="MobiDB-lite"/>
    </source>
</evidence>
<evidence type="ECO:0000313" key="2">
    <source>
        <dbReference type="EMBL" id="GKV00591.1"/>
    </source>
</evidence>
<evidence type="ECO:0000313" key="3">
    <source>
        <dbReference type="Proteomes" id="UP001054252"/>
    </source>
</evidence>
<keyword evidence="3" id="KW-1185">Reference proteome</keyword>
<name>A0AAV5IF88_9ROSI</name>